<evidence type="ECO:0000313" key="3">
    <source>
        <dbReference type="EMBL" id="MDN4166861.1"/>
    </source>
</evidence>
<evidence type="ECO:0000259" key="2">
    <source>
        <dbReference type="Pfam" id="PF22570"/>
    </source>
</evidence>
<sequence length="246" mass="27447">MENTTEKWNNWDNNPKRSGRVIGGLFFVIIGILLLVDRMDAIDLPYWVFSWETFLITLGLFIGFRHSFRNPSWIVLVLIGTIFLLDDMFPAFSFRVYFWPLLVILAGVWLIMSPSGQKKKWNNWMNKNPETAGSQDDYLDSTSVFGGVKKHIISKDFKGGEVVTLFGGTELNLSQADLQGSVVLEITSVFAGTKLIVPSNWDVKSELVAVLGGVDDKRAVSTPGDPNKVLVLRGNAILGGIEIKSY</sequence>
<dbReference type="RefSeq" id="WP_320005396.1">
    <property type="nucleotide sequence ID" value="NZ_JAUHJS010000008.1"/>
</dbReference>
<protein>
    <recommendedName>
        <fullName evidence="2">LiaF transmembrane domain-containing protein</fullName>
    </recommendedName>
</protein>
<comment type="caution">
    <text evidence="3">The sequence shown here is derived from an EMBL/GenBank/DDBJ whole genome shotgun (WGS) entry which is preliminary data.</text>
</comment>
<organism evidence="3 4">
    <name type="scientific">Shiella aurantiaca</name>
    <dbReference type="NCBI Taxonomy" id="3058365"/>
    <lineage>
        <taxon>Bacteria</taxon>
        <taxon>Pseudomonadati</taxon>
        <taxon>Bacteroidota</taxon>
        <taxon>Cytophagia</taxon>
        <taxon>Cytophagales</taxon>
        <taxon>Shiellaceae</taxon>
        <taxon>Shiella</taxon>
    </lineage>
</organism>
<dbReference type="Proteomes" id="UP001168552">
    <property type="component" value="Unassembled WGS sequence"/>
</dbReference>
<gene>
    <name evidence="3" type="ORF">QWY31_15220</name>
</gene>
<feature type="transmembrane region" description="Helical" evidence="1">
    <location>
        <begin position="96"/>
        <end position="112"/>
    </location>
</feature>
<name>A0ABT8F8Q7_9BACT</name>
<dbReference type="EMBL" id="JAUHJS010000008">
    <property type="protein sequence ID" value="MDN4166861.1"/>
    <property type="molecule type" value="Genomic_DNA"/>
</dbReference>
<accession>A0ABT8F8Q7</accession>
<keyword evidence="1" id="KW-0812">Transmembrane</keyword>
<keyword evidence="1" id="KW-0472">Membrane</keyword>
<dbReference type="PANTHER" id="PTHR40763">
    <property type="entry name" value="MEMBRANE PROTEIN-RELATED"/>
    <property type="match status" value="1"/>
</dbReference>
<keyword evidence="1" id="KW-1133">Transmembrane helix</keyword>
<dbReference type="Pfam" id="PF22570">
    <property type="entry name" value="LiaF-TM"/>
    <property type="match status" value="1"/>
</dbReference>
<feature type="transmembrane region" description="Helical" evidence="1">
    <location>
        <begin position="21"/>
        <end position="38"/>
    </location>
</feature>
<dbReference type="PANTHER" id="PTHR40763:SF5">
    <property type="entry name" value="MEMBRANE PROTEIN"/>
    <property type="match status" value="1"/>
</dbReference>
<feature type="domain" description="LiaF transmembrane" evidence="2">
    <location>
        <begin position="23"/>
        <end position="117"/>
    </location>
</feature>
<feature type="transmembrane region" description="Helical" evidence="1">
    <location>
        <begin position="44"/>
        <end position="64"/>
    </location>
</feature>
<proteinExistence type="predicted"/>
<evidence type="ECO:0000256" key="1">
    <source>
        <dbReference type="SAM" id="Phobius"/>
    </source>
</evidence>
<feature type="transmembrane region" description="Helical" evidence="1">
    <location>
        <begin position="71"/>
        <end position="90"/>
    </location>
</feature>
<dbReference type="InterPro" id="IPR054331">
    <property type="entry name" value="LiaF_TM"/>
</dbReference>
<keyword evidence="4" id="KW-1185">Reference proteome</keyword>
<evidence type="ECO:0000313" key="4">
    <source>
        <dbReference type="Proteomes" id="UP001168552"/>
    </source>
</evidence>
<reference evidence="3" key="1">
    <citation type="submission" date="2023-06" db="EMBL/GenBank/DDBJ databases">
        <title>Cytophagales bacterium Strain LB-30, isolated from soil.</title>
        <authorList>
            <person name="Liu B."/>
        </authorList>
    </citation>
    <scope>NUCLEOTIDE SEQUENCE</scope>
    <source>
        <strain evidence="3">LB-30</strain>
    </source>
</reference>